<dbReference type="PANTHER" id="PTHR11070:SF63">
    <property type="entry name" value="DNA HELICASE IV"/>
    <property type="match status" value="1"/>
</dbReference>
<keyword evidence="5" id="KW-0413">Isomerase</keyword>
<dbReference type="GO" id="GO:0005524">
    <property type="term" value="F:ATP binding"/>
    <property type="evidence" value="ECO:0007669"/>
    <property type="project" value="UniProtKB-UniRule"/>
</dbReference>
<evidence type="ECO:0000256" key="8">
    <source>
        <dbReference type="ARBA" id="ARBA00048988"/>
    </source>
</evidence>
<keyword evidence="2 9" id="KW-0378">Hydrolase</keyword>
<evidence type="ECO:0000256" key="10">
    <source>
        <dbReference type="SAM" id="MobiDB-lite"/>
    </source>
</evidence>
<evidence type="ECO:0000256" key="5">
    <source>
        <dbReference type="ARBA" id="ARBA00023235"/>
    </source>
</evidence>
<dbReference type="GO" id="GO:0005829">
    <property type="term" value="C:cytosol"/>
    <property type="evidence" value="ECO:0007669"/>
    <property type="project" value="TreeGrafter"/>
</dbReference>
<dbReference type="RefSeq" id="WP_150641961.1">
    <property type="nucleotide sequence ID" value="NZ_CABVHQ010000015.1"/>
</dbReference>
<dbReference type="GO" id="GO:0016887">
    <property type="term" value="F:ATP hydrolysis activity"/>
    <property type="evidence" value="ECO:0007669"/>
    <property type="project" value="RHEA"/>
</dbReference>
<dbReference type="InterPro" id="IPR014016">
    <property type="entry name" value="UvrD-like_ATP-bd"/>
</dbReference>
<evidence type="ECO:0000256" key="7">
    <source>
        <dbReference type="ARBA" id="ARBA00034808"/>
    </source>
</evidence>
<gene>
    <name evidence="12" type="primary">rep_3</name>
    <name evidence="12" type="ORF">PS691_01927</name>
</gene>
<dbReference type="GO" id="GO:0000725">
    <property type="term" value="P:recombinational repair"/>
    <property type="evidence" value="ECO:0007669"/>
    <property type="project" value="TreeGrafter"/>
</dbReference>
<dbReference type="Gene3D" id="3.30.65.10">
    <property type="entry name" value="Bacterial Topoisomerase I, domain 1"/>
    <property type="match status" value="1"/>
</dbReference>
<keyword evidence="1 9" id="KW-0547">Nucleotide-binding</keyword>
<dbReference type="InterPro" id="IPR022161">
    <property type="entry name" value="Helicase_IV_N"/>
</dbReference>
<evidence type="ECO:0000256" key="4">
    <source>
        <dbReference type="ARBA" id="ARBA00022840"/>
    </source>
</evidence>
<evidence type="ECO:0000256" key="2">
    <source>
        <dbReference type="ARBA" id="ARBA00022801"/>
    </source>
</evidence>
<evidence type="ECO:0000256" key="3">
    <source>
        <dbReference type="ARBA" id="ARBA00022806"/>
    </source>
</evidence>
<dbReference type="SUPFAM" id="SSF57783">
    <property type="entry name" value="Zinc beta-ribbon"/>
    <property type="match status" value="1"/>
</dbReference>
<dbReference type="PANTHER" id="PTHR11070">
    <property type="entry name" value="UVRD / RECB / PCRA DNA HELICASE FAMILY MEMBER"/>
    <property type="match status" value="1"/>
</dbReference>
<dbReference type="GO" id="GO:0043138">
    <property type="term" value="F:3'-5' DNA helicase activity"/>
    <property type="evidence" value="ECO:0007669"/>
    <property type="project" value="UniProtKB-EC"/>
</dbReference>
<feature type="region of interest" description="Disordered" evidence="10">
    <location>
        <begin position="493"/>
        <end position="512"/>
    </location>
</feature>
<accession>A0A5E7BHK9</accession>
<name>A0A5E7BHK9_PSEFL</name>
<sequence>MTQEWAPSDWGRRITMSSQWRLRLGDEQLELRVLEQVQEIPIEDLPLLRIHQGLFWTDLTFRAGQPNSTRVDGLPNAQTPALQEALRQLLVDSRQRRFDSYYAQICSWLADAIQLIDTVRVKHHWITHLAQQAVLSNRPNLRISNDALWELFRTPEVQVAVSDRAGVIERDLKRWQYDWPAVWTRENEQHVLNELVECQDLFDRVESKPLTEQQARAVICFDNRVQAIASAGSGKTSTMVAKAAYGIHRGYIEPASIVMLAFNDAASKELEERAALSFKRLGMDNVSVQGLTFHKLGLLIIGKAKGRRPNVPTWAVKDSACTEKLSDLVDQLKDRSEEFRTNWDLFRLVFNRDIPPMGQRPIADVWDKEGIGQLLTLHGEHVASQEECMIANWLFYNGVEYQYERPYEHDTVTADHRQYHPDFFYPGISLYHEHLALNADGQPPAHFENYLEGVAWKRDQHRLRGTELIETTSHQMRTEEPFKHLRTALTDRGIQLDPNPDRPIPKNGRKPMENGELIGLIRTFIRHAKSNSLSAGMMTNRLEAISSQGFKYRYQMFLEIALPVISAWDAALKLEEGIDFEDMINEAAECLEQGYEAPYDLVMADEYQDASRARARFCRALVAKPGRYFFAVGDDWQSINRFAGADVSVMTNFLEWYGHGQVLRLEQTFRCTQEICDISSQFISKNPAQLKKVVRSDTPPIGPAIQAFQVDGRGQLSGAISRYLADLYIGLVNGSIPLGRGGKVSIFILGRYNNDVVYVPEGWKQRYGDRIDLTFKSIHKSKGAEADYVILPAMLQRGFPNLREDDPVLMLAMPEGDTYHHSEERRLFYVALTRARRSVAMFTVMGYCSPFLDELVEEHTVQVFDTEGEVVQEDRCPACKSGVIIMRNGSYGEFRSCSSFPKCSYKPKARQPHRAAKIDR</sequence>
<organism evidence="12 13">
    <name type="scientific">Pseudomonas fluorescens</name>
    <dbReference type="NCBI Taxonomy" id="294"/>
    <lineage>
        <taxon>Bacteria</taxon>
        <taxon>Pseudomonadati</taxon>
        <taxon>Pseudomonadota</taxon>
        <taxon>Gammaproteobacteria</taxon>
        <taxon>Pseudomonadales</taxon>
        <taxon>Pseudomonadaceae</taxon>
        <taxon>Pseudomonas</taxon>
    </lineage>
</organism>
<dbReference type="InterPro" id="IPR000212">
    <property type="entry name" value="DNA_helicase_UvrD/REP"/>
</dbReference>
<dbReference type="Pfam" id="PF01396">
    <property type="entry name" value="Zn_ribbon_Top1"/>
    <property type="match status" value="1"/>
</dbReference>
<dbReference type="OrthoDB" id="5298826at2"/>
<dbReference type="EMBL" id="CABVHQ010000015">
    <property type="protein sequence ID" value="VVN91822.1"/>
    <property type="molecule type" value="Genomic_DNA"/>
</dbReference>
<dbReference type="InterPro" id="IPR014017">
    <property type="entry name" value="DNA_helicase_UvrD-like_C"/>
</dbReference>
<dbReference type="Gene3D" id="3.40.50.300">
    <property type="entry name" value="P-loop containing nucleotide triphosphate hydrolases"/>
    <property type="match status" value="3"/>
</dbReference>
<dbReference type="Pfam" id="PF00580">
    <property type="entry name" value="UvrD-helicase"/>
    <property type="match status" value="1"/>
</dbReference>
<evidence type="ECO:0000259" key="11">
    <source>
        <dbReference type="PROSITE" id="PS51198"/>
    </source>
</evidence>
<dbReference type="GO" id="GO:0005694">
    <property type="term" value="C:chromosome"/>
    <property type="evidence" value="ECO:0007669"/>
    <property type="project" value="InterPro"/>
</dbReference>
<comment type="catalytic activity">
    <reaction evidence="6">
        <text>Couples ATP hydrolysis with the unwinding of duplex DNA by translocating in the 3'-5' direction.</text>
        <dbReference type="EC" id="5.6.2.4"/>
    </reaction>
</comment>
<evidence type="ECO:0000256" key="9">
    <source>
        <dbReference type="PROSITE-ProRule" id="PRU00560"/>
    </source>
</evidence>
<evidence type="ECO:0000256" key="1">
    <source>
        <dbReference type="ARBA" id="ARBA00022741"/>
    </source>
</evidence>
<keyword evidence="4 9" id="KW-0067">ATP-binding</keyword>
<dbReference type="EC" id="5.6.2.4" evidence="7"/>
<dbReference type="InterPro" id="IPR027417">
    <property type="entry name" value="P-loop_NTPase"/>
</dbReference>
<dbReference type="PROSITE" id="PS51198">
    <property type="entry name" value="UVRD_HELICASE_ATP_BIND"/>
    <property type="match status" value="1"/>
</dbReference>
<dbReference type="GO" id="GO:0006265">
    <property type="term" value="P:DNA topological change"/>
    <property type="evidence" value="ECO:0007669"/>
    <property type="project" value="InterPro"/>
</dbReference>
<comment type="catalytic activity">
    <reaction evidence="8">
        <text>ATP + H2O = ADP + phosphate + H(+)</text>
        <dbReference type="Rhea" id="RHEA:13065"/>
        <dbReference type="ChEBI" id="CHEBI:15377"/>
        <dbReference type="ChEBI" id="CHEBI:15378"/>
        <dbReference type="ChEBI" id="CHEBI:30616"/>
        <dbReference type="ChEBI" id="CHEBI:43474"/>
        <dbReference type="ChEBI" id="CHEBI:456216"/>
        <dbReference type="EC" id="5.6.2.4"/>
    </reaction>
</comment>
<evidence type="ECO:0000313" key="13">
    <source>
        <dbReference type="Proteomes" id="UP000337909"/>
    </source>
</evidence>
<keyword evidence="3 9" id="KW-0347">Helicase</keyword>
<dbReference type="SUPFAM" id="SSF52540">
    <property type="entry name" value="P-loop containing nucleoside triphosphate hydrolases"/>
    <property type="match status" value="1"/>
</dbReference>
<dbReference type="GO" id="GO:0003916">
    <property type="term" value="F:DNA topoisomerase activity"/>
    <property type="evidence" value="ECO:0007669"/>
    <property type="project" value="InterPro"/>
</dbReference>
<dbReference type="InterPro" id="IPR013498">
    <property type="entry name" value="Topo_IA_Znf"/>
</dbReference>
<evidence type="ECO:0000313" key="12">
    <source>
        <dbReference type="EMBL" id="VVN91822.1"/>
    </source>
</evidence>
<feature type="binding site" evidence="9">
    <location>
        <begin position="229"/>
        <end position="236"/>
    </location>
    <ligand>
        <name>ATP</name>
        <dbReference type="ChEBI" id="CHEBI:30616"/>
    </ligand>
</feature>
<feature type="domain" description="UvrD-like helicase ATP-binding" evidence="11">
    <location>
        <begin position="208"/>
        <end position="672"/>
    </location>
</feature>
<dbReference type="GO" id="GO:0003677">
    <property type="term" value="F:DNA binding"/>
    <property type="evidence" value="ECO:0007669"/>
    <property type="project" value="InterPro"/>
</dbReference>
<evidence type="ECO:0000256" key="6">
    <source>
        <dbReference type="ARBA" id="ARBA00034617"/>
    </source>
</evidence>
<reference evidence="12 13" key="1">
    <citation type="submission" date="2019-09" db="EMBL/GenBank/DDBJ databases">
        <authorList>
            <person name="Chandra G."/>
            <person name="Truman W A."/>
        </authorList>
    </citation>
    <scope>NUCLEOTIDE SEQUENCE [LARGE SCALE GENOMIC DNA]</scope>
    <source>
        <strain evidence="12">PS691</strain>
    </source>
</reference>
<proteinExistence type="predicted"/>
<dbReference type="AlphaFoldDB" id="A0A5E7BHK9"/>
<dbReference type="Pfam" id="PF12462">
    <property type="entry name" value="Helicase_IV_N"/>
    <property type="match status" value="1"/>
</dbReference>
<dbReference type="Pfam" id="PF13361">
    <property type="entry name" value="UvrD_C"/>
    <property type="match status" value="1"/>
</dbReference>
<dbReference type="Proteomes" id="UP000337909">
    <property type="component" value="Unassembled WGS sequence"/>
</dbReference>
<protein>
    <recommendedName>
        <fullName evidence="7">DNA 3'-5' helicase</fullName>
        <ecNumber evidence="7">5.6.2.4</ecNumber>
    </recommendedName>
</protein>